<name>A0ABD0L2M7_9CAEN</name>
<evidence type="ECO:0000313" key="2">
    <source>
        <dbReference type="Proteomes" id="UP001519460"/>
    </source>
</evidence>
<dbReference type="AlphaFoldDB" id="A0ABD0L2M7"/>
<proteinExistence type="predicted"/>
<organism evidence="1 2">
    <name type="scientific">Batillaria attramentaria</name>
    <dbReference type="NCBI Taxonomy" id="370345"/>
    <lineage>
        <taxon>Eukaryota</taxon>
        <taxon>Metazoa</taxon>
        <taxon>Spiralia</taxon>
        <taxon>Lophotrochozoa</taxon>
        <taxon>Mollusca</taxon>
        <taxon>Gastropoda</taxon>
        <taxon>Caenogastropoda</taxon>
        <taxon>Sorbeoconcha</taxon>
        <taxon>Cerithioidea</taxon>
        <taxon>Batillariidae</taxon>
        <taxon>Batillaria</taxon>
    </lineage>
</organism>
<sequence>MCVRKFVPSDRKQKHAKRAMSSVNQKNWGTRHESVGWAVPTLVVAAGQRRDDDLMIVHSLSASQLARQGRPVWSRTPSFATGLDLQQFRPCSLFDSEKQLYTAAEIAFAPHNVIMSCRMLSSAIFHLRGWVSGAIAWHFVRPD</sequence>
<protein>
    <submittedName>
        <fullName evidence="1">Uncharacterized protein</fullName>
    </submittedName>
</protein>
<evidence type="ECO:0000313" key="1">
    <source>
        <dbReference type="EMBL" id="KAK7493654.1"/>
    </source>
</evidence>
<keyword evidence="2" id="KW-1185">Reference proteome</keyword>
<gene>
    <name evidence="1" type="ORF">BaRGS_00015166</name>
</gene>
<reference evidence="1 2" key="1">
    <citation type="journal article" date="2023" name="Sci. Data">
        <title>Genome assembly of the Korean intertidal mud-creeper Batillaria attramentaria.</title>
        <authorList>
            <person name="Patra A.K."/>
            <person name="Ho P.T."/>
            <person name="Jun S."/>
            <person name="Lee S.J."/>
            <person name="Kim Y."/>
            <person name="Won Y.J."/>
        </authorList>
    </citation>
    <scope>NUCLEOTIDE SEQUENCE [LARGE SCALE GENOMIC DNA]</scope>
    <source>
        <strain evidence="1">Wonlab-2016</strain>
    </source>
</reference>
<accession>A0ABD0L2M7</accession>
<dbReference type="EMBL" id="JACVVK020000091">
    <property type="protein sequence ID" value="KAK7493654.1"/>
    <property type="molecule type" value="Genomic_DNA"/>
</dbReference>
<comment type="caution">
    <text evidence="1">The sequence shown here is derived from an EMBL/GenBank/DDBJ whole genome shotgun (WGS) entry which is preliminary data.</text>
</comment>
<dbReference type="Proteomes" id="UP001519460">
    <property type="component" value="Unassembled WGS sequence"/>
</dbReference>